<dbReference type="PANTHER" id="PTHR47424">
    <property type="entry name" value="REGULATORY PROTEIN GAL4"/>
    <property type="match status" value="1"/>
</dbReference>
<dbReference type="GO" id="GO:0006351">
    <property type="term" value="P:DNA-templated transcription"/>
    <property type="evidence" value="ECO:0007669"/>
    <property type="project" value="InterPro"/>
</dbReference>
<keyword evidence="1" id="KW-0479">Metal-binding</keyword>
<dbReference type="InterPro" id="IPR007219">
    <property type="entry name" value="XnlR_reg_dom"/>
</dbReference>
<keyword evidence="5" id="KW-0539">Nucleus</keyword>
<dbReference type="InterPro" id="IPR036864">
    <property type="entry name" value="Zn2-C6_fun-type_DNA-bd_sf"/>
</dbReference>
<dbReference type="Pfam" id="PF04082">
    <property type="entry name" value="Fungal_trans"/>
    <property type="match status" value="1"/>
</dbReference>
<dbReference type="InterPro" id="IPR051127">
    <property type="entry name" value="Fungal_SecMet_Regulators"/>
</dbReference>
<dbReference type="SMART" id="SM00906">
    <property type="entry name" value="Fungal_trans"/>
    <property type="match status" value="1"/>
</dbReference>
<dbReference type="GO" id="GO:0005634">
    <property type="term" value="C:nucleus"/>
    <property type="evidence" value="ECO:0007669"/>
    <property type="project" value="TreeGrafter"/>
</dbReference>
<evidence type="ECO:0000256" key="1">
    <source>
        <dbReference type="ARBA" id="ARBA00022723"/>
    </source>
</evidence>
<dbReference type="Pfam" id="PF00172">
    <property type="entry name" value="Zn_clus"/>
    <property type="match status" value="1"/>
</dbReference>
<feature type="region of interest" description="Disordered" evidence="6">
    <location>
        <begin position="59"/>
        <end position="90"/>
    </location>
</feature>
<dbReference type="PROSITE" id="PS50048">
    <property type="entry name" value="ZN2_CY6_FUNGAL_2"/>
    <property type="match status" value="1"/>
</dbReference>
<dbReference type="GO" id="GO:0000435">
    <property type="term" value="P:positive regulation of transcription from RNA polymerase II promoter by galactose"/>
    <property type="evidence" value="ECO:0007669"/>
    <property type="project" value="TreeGrafter"/>
</dbReference>
<dbReference type="AlphaFoldDB" id="A0A1R3RW15"/>
<dbReference type="InterPro" id="IPR001138">
    <property type="entry name" value="Zn2Cys6_DnaBD"/>
</dbReference>
<evidence type="ECO:0000256" key="2">
    <source>
        <dbReference type="ARBA" id="ARBA00023015"/>
    </source>
</evidence>
<evidence type="ECO:0000256" key="5">
    <source>
        <dbReference type="ARBA" id="ARBA00023242"/>
    </source>
</evidence>
<dbReference type="Proteomes" id="UP000188318">
    <property type="component" value="Unassembled WGS sequence"/>
</dbReference>
<evidence type="ECO:0000313" key="8">
    <source>
        <dbReference type="EMBL" id="OOF98674.1"/>
    </source>
</evidence>
<dbReference type="CDD" id="cd12148">
    <property type="entry name" value="fungal_TF_MHR"/>
    <property type="match status" value="1"/>
</dbReference>
<evidence type="ECO:0000256" key="3">
    <source>
        <dbReference type="ARBA" id="ARBA00023125"/>
    </source>
</evidence>
<dbReference type="GO" id="GO:0008270">
    <property type="term" value="F:zinc ion binding"/>
    <property type="evidence" value="ECO:0007669"/>
    <property type="project" value="InterPro"/>
</dbReference>
<keyword evidence="9" id="KW-1185">Reference proteome</keyword>
<feature type="domain" description="Zn(2)-C6 fungal-type" evidence="7">
    <location>
        <begin position="27"/>
        <end position="60"/>
    </location>
</feature>
<dbReference type="SUPFAM" id="SSF57701">
    <property type="entry name" value="Zn2/Cys6 DNA-binding domain"/>
    <property type="match status" value="1"/>
</dbReference>
<keyword evidence="3" id="KW-0238">DNA-binding</keyword>
<protein>
    <recommendedName>
        <fullName evidence="7">Zn(2)-C6 fungal-type domain-containing protein</fullName>
    </recommendedName>
</protein>
<proteinExistence type="predicted"/>
<reference evidence="9" key="1">
    <citation type="journal article" date="2017" name="Genome Biol.">
        <title>Comparative genomics reveals high biological diversity and specific adaptations in the industrially and medically important fungal genus Aspergillus.</title>
        <authorList>
            <person name="de Vries R.P."/>
            <person name="Riley R."/>
            <person name="Wiebenga A."/>
            <person name="Aguilar-Osorio G."/>
            <person name="Amillis S."/>
            <person name="Uchima C.A."/>
            <person name="Anderluh G."/>
            <person name="Asadollahi M."/>
            <person name="Askin M."/>
            <person name="Barry K."/>
            <person name="Battaglia E."/>
            <person name="Bayram O."/>
            <person name="Benocci T."/>
            <person name="Braus-Stromeyer S.A."/>
            <person name="Caldana C."/>
            <person name="Canovas D."/>
            <person name="Cerqueira G.C."/>
            <person name="Chen F."/>
            <person name="Chen W."/>
            <person name="Choi C."/>
            <person name="Clum A."/>
            <person name="Dos Santos R.A."/>
            <person name="Damasio A.R."/>
            <person name="Diallinas G."/>
            <person name="Emri T."/>
            <person name="Fekete E."/>
            <person name="Flipphi M."/>
            <person name="Freyberg S."/>
            <person name="Gallo A."/>
            <person name="Gournas C."/>
            <person name="Habgood R."/>
            <person name="Hainaut M."/>
            <person name="Harispe M.L."/>
            <person name="Henrissat B."/>
            <person name="Hilden K.S."/>
            <person name="Hope R."/>
            <person name="Hossain A."/>
            <person name="Karabika E."/>
            <person name="Karaffa L."/>
            <person name="Karanyi Z."/>
            <person name="Krasevec N."/>
            <person name="Kuo A."/>
            <person name="Kusch H."/>
            <person name="LaButti K."/>
            <person name="Lagendijk E.L."/>
            <person name="Lapidus A."/>
            <person name="Levasseur A."/>
            <person name="Lindquist E."/>
            <person name="Lipzen A."/>
            <person name="Logrieco A.F."/>
            <person name="MacCabe A."/>
            <person name="Maekelae M.R."/>
            <person name="Malavazi I."/>
            <person name="Melin P."/>
            <person name="Meyer V."/>
            <person name="Mielnichuk N."/>
            <person name="Miskei M."/>
            <person name="Molnar A.P."/>
            <person name="Mule G."/>
            <person name="Ngan C.Y."/>
            <person name="Orejas M."/>
            <person name="Orosz E."/>
            <person name="Ouedraogo J.P."/>
            <person name="Overkamp K.M."/>
            <person name="Park H.-S."/>
            <person name="Perrone G."/>
            <person name="Piumi F."/>
            <person name="Punt P.J."/>
            <person name="Ram A.F."/>
            <person name="Ramon A."/>
            <person name="Rauscher S."/>
            <person name="Record E."/>
            <person name="Riano-Pachon D.M."/>
            <person name="Robert V."/>
            <person name="Roehrig J."/>
            <person name="Ruller R."/>
            <person name="Salamov A."/>
            <person name="Salih N.S."/>
            <person name="Samson R.A."/>
            <person name="Sandor E."/>
            <person name="Sanguinetti M."/>
            <person name="Schuetze T."/>
            <person name="Sepcic K."/>
            <person name="Shelest E."/>
            <person name="Sherlock G."/>
            <person name="Sophianopoulou V."/>
            <person name="Squina F.M."/>
            <person name="Sun H."/>
            <person name="Susca A."/>
            <person name="Todd R.B."/>
            <person name="Tsang A."/>
            <person name="Unkles S.E."/>
            <person name="van de Wiele N."/>
            <person name="van Rossen-Uffink D."/>
            <person name="Oliveira J.V."/>
            <person name="Vesth T.C."/>
            <person name="Visser J."/>
            <person name="Yu J.-H."/>
            <person name="Zhou M."/>
            <person name="Andersen M.R."/>
            <person name="Archer D.B."/>
            <person name="Baker S.E."/>
            <person name="Benoit I."/>
            <person name="Brakhage A.A."/>
            <person name="Braus G.H."/>
            <person name="Fischer R."/>
            <person name="Frisvad J.C."/>
            <person name="Goldman G.H."/>
            <person name="Houbraken J."/>
            <person name="Oakley B."/>
            <person name="Pocsi I."/>
            <person name="Scazzocchio C."/>
            <person name="Seiboth B."/>
            <person name="vanKuyk P.A."/>
            <person name="Wortman J."/>
            <person name="Dyer P.S."/>
            <person name="Grigoriev I.V."/>
        </authorList>
    </citation>
    <scope>NUCLEOTIDE SEQUENCE [LARGE SCALE GENOMIC DNA]</scope>
    <source>
        <strain evidence="9">ITEM 5010</strain>
    </source>
</reference>
<evidence type="ECO:0000313" key="9">
    <source>
        <dbReference type="Proteomes" id="UP000188318"/>
    </source>
</evidence>
<sequence>MMFSFQSSSQEPISRGPRPKRIKIRIACNACKARKTKCDGARPICGPCAKRTRSLQTCIYRESDGDRPEQSSYTSERPNDPPLDDDDQASSYSAIVPSGSLFGASGGVHLLPEVTPENKRENTNRVLPKALKELPHLQKQVPRKEPDLQYAIPPRKVADILLNLYWDYVDSAYPWLDRPAIESAYETLWVKDGEPAMNERVLHCLLNLIFATSCVASQGQPPLSRDHSSAVFFARAQELMSYEVMEMYNFEIIQILLLTAVYQQHEKKPQKCFRNIGMAIHIAQELGLHIPETTEAMENPKERDLARQVWNGCVILDRICSMTFGCALKIPQSVAKQGLNSLVLPSDTANTALPSKVNFYISFCRLHHIIGDVLETFYIVGDTKAEQSSSLFFDKFASLFRIDSALKDWARGLHPFFQMPSDAEDPTPTKHITREANVLRARYLSVRLLLFRLLLLQIHQQRPEDSPGSGIGLYTDDQIMPHVVFQCQVNCAKAAADMIEFIGRNSPGQKQAYILPSNWYTVSSQSSPQIVEYFSAARLRDILQQAHDILKDHEKHPILASRCSSVIKLIEDHAPVEGSHVVGVNTSVQDLVMERQEPQAMSDNLAMVENYSFDWNDWPMFFAQLDGDTPAGSWDIEA</sequence>
<dbReference type="PANTHER" id="PTHR47424:SF4">
    <property type="entry name" value="ZN(II)2CYS6 TRANSCRIPTION FACTOR (EUROFUNG)"/>
    <property type="match status" value="1"/>
</dbReference>
<name>A0A1R3RW15_ASPC5</name>
<dbReference type="STRING" id="602072.A0A1R3RW15"/>
<dbReference type="VEuPathDB" id="FungiDB:ASPCADRAFT_42540"/>
<keyword evidence="4" id="KW-0804">Transcription</keyword>
<dbReference type="GO" id="GO:0000981">
    <property type="term" value="F:DNA-binding transcription factor activity, RNA polymerase II-specific"/>
    <property type="evidence" value="ECO:0007669"/>
    <property type="project" value="InterPro"/>
</dbReference>
<gene>
    <name evidence="8" type="ORF">ASPCADRAFT_42540</name>
</gene>
<evidence type="ECO:0000259" key="7">
    <source>
        <dbReference type="PROSITE" id="PS50048"/>
    </source>
</evidence>
<dbReference type="EMBL" id="KV907495">
    <property type="protein sequence ID" value="OOF98674.1"/>
    <property type="molecule type" value="Genomic_DNA"/>
</dbReference>
<keyword evidence="2" id="KW-0805">Transcription regulation</keyword>
<organism evidence="8 9">
    <name type="scientific">Aspergillus carbonarius (strain ITEM 5010)</name>
    <dbReference type="NCBI Taxonomy" id="602072"/>
    <lineage>
        <taxon>Eukaryota</taxon>
        <taxon>Fungi</taxon>
        <taxon>Dikarya</taxon>
        <taxon>Ascomycota</taxon>
        <taxon>Pezizomycotina</taxon>
        <taxon>Eurotiomycetes</taxon>
        <taxon>Eurotiomycetidae</taxon>
        <taxon>Eurotiales</taxon>
        <taxon>Aspergillaceae</taxon>
        <taxon>Aspergillus</taxon>
        <taxon>Aspergillus subgen. Circumdati</taxon>
    </lineage>
</organism>
<dbReference type="GO" id="GO:0000978">
    <property type="term" value="F:RNA polymerase II cis-regulatory region sequence-specific DNA binding"/>
    <property type="evidence" value="ECO:0007669"/>
    <property type="project" value="TreeGrafter"/>
</dbReference>
<dbReference type="CDD" id="cd00067">
    <property type="entry name" value="GAL4"/>
    <property type="match status" value="1"/>
</dbReference>
<dbReference type="Gene3D" id="4.10.240.10">
    <property type="entry name" value="Zn(2)-C6 fungal-type DNA-binding domain"/>
    <property type="match status" value="1"/>
</dbReference>
<dbReference type="SMART" id="SM00066">
    <property type="entry name" value="GAL4"/>
    <property type="match status" value="1"/>
</dbReference>
<dbReference type="OMA" id="NFYISFC"/>
<evidence type="ECO:0000256" key="4">
    <source>
        <dbReference type="ARBA" id="ARBA00023163"/>
    </source>
</evidence>
<dbReference type="OrthoDB" id="424974at2759"/>
<accession>A0A1R3RW15</accession>
<evidence type="ECO:0000256" key="6">
    <source>
        <dbReference type="SAM" id="MobiDB-lite"/>
    </source>
</evidence>